<dbReference type="InterPro" id="IPR011701">
    <property type="entry name" value="MFS"/>
</dbReference>
<dbReference type="GO" id="GO:0005886">
    <property type="term" value="C:plasma membrane"/>
    <property type="evidence" value="ECO:0007669"/>
    <property type="project" value="TreeGrafter"/>
</dbReference>
<dbReference type="PROSITE" id="PS50850">
    <property type="entry name" value="MFS"/>
    <property type="match status" value="1"/>
</dbReference>
<evidence type="ECO:0000256" key="2">
    <source>
        <dbReference type="ARBA" id="ARBA00022692"/>
    </source>
</evidence>
<feature type="transmembrane region" description="Helical" evidence="5">
    <location>
        <begin position="130"/>
        <end position="152"/>
    </location>
</feature>
<evidence type="ECO:0000313" key="7">
    <source>
        <dbReference type="EMBL" id="TGO51456.1"/>
    </source>
</evidence>
<name>A0A4Z1HQX4_9HELO</name>
<feature type="transmembrane region" description="Helical" evidence="5">
    <location>
        <begin position="286"/>
        <end position="306"/>
    </location>
</feature>
<dbReference type="AlphaFoldDB" id="A0A4Z1HQX4"/>
<proteinExistence type="predicted"/>
<protein>
    <recommendedName>
        <fullName evidence="6">Major facilitator superfamily (MFS) profile domain-containing protein</fullName>
    </recommendedName>
</protein>
<feature type="transmembrane region" description="Helical" evidence="5">
    <location>
        <begin position="44"/>
        <end position="68"/>
    </location>
</feature>
<dbReference type="EMBL" id="PQXN01000161">
    <property type="protein sequence ID" value="TGO51456.1"/>
    <property type="molecule type" value="Genomic_DNA"/>
</dbReference>
<evidence type="ECO:0000256" key="5">
    <source>
        <dbReference type="SAM" id="Phobius"/>
    </source>
</evidence>
<feature type="transmembrane region" description="Helical" evidence="5">
    <location>
        <begin position="99"/>
        <end position="118"/>
    </location>
</feature>
<reference evidence="7 8" key="1">
    <citation type="submission" date="2017-12" db="EMBL/GenBank/DDBJ databases">
        <title>Comparative genomics of Botrytis spp.</title>
        <authorList>
            <person name="Valero-Jimenez C.A."/>
            <person name="Tapia P."/>
            <person name="Veloso J."/>
            <person name="Silva-Moreno E."/>
            <person name="Staats M."/>
            <person name="Valdes J.H."/>
            <person name="Van Kan J.A.L."/>
        </authorList>
    </citation>
    <scope>NUCLEOTIDE SEQUENCE [LARGE SCALE GENOMIC DNA]</scope>
    <source>
        <strain evidence="7 8">MUCL11595</strain>
    </source>
</reference>
<comment type="subcellular location">
    <subcellularLocation>
        <location evidence="1">Membrane</location>
        <topology evidence="1">Multi-pass membrane protein</topology>
    </subcellularLocation>
</comment>
<feature type="domain" description="Major facilitator superfamily (MFS) profile" evidence="6">
    <location>
        <begin position="1"/>
        <end position="409"/>
    </location>
</feature>
<feature type="transmembrane region" description="Helical" evidence="5">
    <location>
        <begin position="188"/>
        <end position="209"/>
    </location>
</feature>
<organism evidence="7 8">
    <name type="scientific">Botryotinia convoluta</name>
    <dbReference type="NCBI Taxonomy" id="54673"/>
    <lineage>
        <taxon>Eukaryota</taxon>
        <taxon>Fungi</taxon>
        <taxon>Dikarya</taxon>
        <taxon>Ascomycota</taxon>
        <taxon>Pezizomycotina</taxon>
        <taxon>Leotiomycetes</taxon>
        <taxon>Helotiales</taxon>
        <taxon>Sclerotiniaceae</taxon>
        <taxon>Botryotinia</taxon>
    </lineage>
</organism>
<dbReference type="PRINTS" id="PR01036">
    <property type="entry name" value="TCRTETB"/>
</dbReference>
<comment type="caution">
    <text evidence="7">The sequence shown here is derived from an EMBL/GenBank/DDBJ whole genome shotgun (WGS) entry which is preliminary data.</text>
</comment>
<gene>
    <name evidence="7" type="ORF">BCON_0161g00290</name>
</gene>
<dbReference type="OrthoDB" id="440553at2759"/>
<dbReference type="PANTHER" id="PTHR23501">
    <property type="entry name" value="MAJOR FACILITATOR SUPERFAMILY"/>
    <property type="match status" value="1"/>
</dbReference>
<feature type="transmembrane region" description="Helical" evidence="5">
    <location>
        <begin position="254"/>
        <end position="274"/>
    </location>
</feature>
<dbReference type="GO" id="GO:0022857">
    <property type="term" value="F:transmembrane transporter activity"/>
    <property type="evidence" value="ECO:0007669"/>
    <property type="project" value="InterPro"/>
</dbReference>
<evidence type="ECO:0000256" key="1">
    <source>
        <dbReference type="ARBA" id="ARBA00004141"/>
    </source>
</evidence>
<dbReference type="SUPFAM" id="SSF103473">
    <property type="entry name" value="MFS general substrate transporter"/>
    <property type="match status" value="1"/>
</dbReference>
<dbReference type="PANTHER" id="PTHR23501:SF43">
    <property type="entry name" value="MULTIDRUG TRANSPORTER, PUTATIVE (AFU_ORTHOLOGUE AFUA_6G03040)-RELATED"/>
    <property type="match status" value="1"/>
</dbReference>
<evidence type="ECO:0000256" key="3">
    <source>
        <dbReference type="ARBA" id="ARBA00022989"/>
    </source>
</evidence>
<keyword evidence="3 5" id="KW-1133">Transmembrane helix</keyword>
<keyword evidence="4 5" id="KW-0472">Membrane</keyword>
<accession>A0A4Z1HQX4</accession>
<evidence type="ECO:0000313" key="8">
    <source>
        <dbReference type="Proteomes" id="UP000297527"/>
    </source>
</evidence>
<feature type="transmembrane region" description="Helical" evidence="5">
    <location>
        <begin position="158"/>
        <end position="176"/>
    </location>
</feature>
<evidence type="ECO:0000259" key="6">
    <source>
        <dbReference type="PROSITE" id="PS50850"/>
    </source>
</evidence>
<feature type="transmembrane region" description="Helical" evidence="5">
    <location>
        <begin position="389"/>
        <end position="408"/>
    </location>
</feature>
<dbReference type="InterPro" id="IPR036259">
    <property type="entry name" value="MFS_trans_sf"/>
</dbReference>
<keyword evidence="8" id="KW-1185">Reference proteome</keyword>
<dbReference type="Gene3D" id="1.20.1250.20">
    <property type="entry name" value="MFS general substrate transporter like domains"/>
    <property type="match status" value="1"/>
</dbReference>
<feature type="transmembrane region" description="Helical" evidence="5">
    <location>
        <begin position="229"/>
        <end position="247"/>
    </location>
</feature>
<dbReference type="InterPro" id="IPR020846">
    <property type="entry name" value="MFS_dom"/>
</dbReference>
<keyword evidence="2 5" id="KW-0812">Transmembrane</keyword>
<dbReference type="Proteomes" id="UP000297527">
    <property type="component" value="Unassembled WGS sequence"/>
</dbReference>
<sequence length="409" mass="44045">MSNILEDKRPEKDSSESPAAQIMDATVDHEAQPLKQSFLDGWRFYGTIIGLYFGLFLATMEVSIVQLFDPEHQIASTDPNVPGFLVVWAQFSDVLGRKLFVTLAVIIFMIFSGACAGAQTATQLIIFRAFQGIGGAGMYNMAMVILAEAVLAEEFPKYTSLVAAITAIAFAIGPLVGGALTSHATWRWVFWIKASFLIGAPFTCATIQIPQRFQTVNGLSPYEAGVRLLAFIVMAPVGAVIGAGLVTKFKIKPTYALLCGTVFQLIGAICFVTLPYSTEIKTSQYGFQVIFGVGSGISNAIATTSVPSIVQRKDIPAALGANTQFRYLGGAIGLGLITSVLNSNLRPKLASILDAEQLSAIFQSAEIVKTFPEAQRNQVLLAFGIGYDLQWKVIIAFISAQVPAALMMW</sequence>
<evidence type="ECO:0000256" key="4">
    <source>
        <dbReference type="ARBA" id="ARBA00023136"/>
    </source>
</evidence>
<dbReference type="Pfam" id="PF07690">
    <property type="entry name" value="MFS_1"/>
    <property type="match status" value="1"/>
</dbReference>